<gene>
    <name evidence="1" type="ORF">RM520_02645</name>
</gene>
<dbReference type="PROSITE" id="PS51257">
    <property type="entry name" value="PROKAR_LIPOPROTEIN"/>
    <property type="match status" value="1"/>
</dbReference>
<accession>A0ABU3BEC5</accession>
<organism evidence="1 2">
    <name type="scientific">Croceitalea vernalis</name>
    <dbReference type="NCBI Taxonomy" id="3075599"/>
    <lineage>
        <taxon>Bacteria</taxon>
        <taxon>Pseudomonadati</taxon>
        <taxon>Bacteroidota</taxon>
        <taxon>Flavobacteriia</taxon>
        <taxon>Flavobacteriales</taxon>
        <taxon>Flavobacteriaceae</taxon>
        <taxon>Croceitalea</taxon>
    </lineage>
</organism>
<evidence type="ECO:0008006" key="3">
    <source>
        <dbReference type="Google" id="ProtNLM"/>
    </source>
</evidence>
<dbReference type="Proteomes" id="UP001250662">
    <property type="component" value="Unassembled WGS sequence"/>
</dbReference>
<name>A0ABU3BEC5_9FLAO</name>
<comment type="caution">
    <text evidence="1">The sequence shown here is derived from an EMBL/GenBank/DDBJ whole genome shotgun (WGS) entry which is preliminary data.</text>
</comment>
<proteinExistence type="predicted"/>
<dbReference type="RefSeq" id="WP_311386868.1">
    <property type="nucleotide sequence ID" value="NZ_JAVRHU010000001.1"/>
</dbReference>
<evidence type="ECO:0000313" key="1">
    <source>
        <dbReference type="EMBL" id="MDT0620504.1"/>
    </source>
</evidence>
<evidence type="ECO:0000313" key="2">
    <source>
        <dbReference type="Proteomes" id="UP001250662"/>
    </source>
</evidence>
<reference evidence="1 2" key="1">
    <citation type="submission" date="2023-09" db="EMBL/GenBank/DDBJ databases">
        <authorList>
            <person name="Rey-Velasco X."/>
        </authorList>
    </citation>
    <scope>NUCLEOTIDE SEQUENCE [LARGE SCALE GENOMIC DNA]</scope>
    <source>
        <strain evidence="1 2">P007</strain>
    </source>
</reference>
<protein>
    <recommendedName>
        <fullName evidence="3">Lipoprotein</fullName>
    </recommendedName>
</protein>
<keyword evidence="2" id="KW-1185">Reference proteome</keyword>
<sequence length="165" mass="19561">MTRRQLMYLLIYIMMFSCNFSEKKGEKTTLKINLEFRKDDKIQLFYTEHPLDNFIEKKSKTLNIKGQDGIQELIFNFPEEIHPLKIRIDLGDNQSQNIIKIQTIVISKDDEFIRINSDNFSKYLLPNDYVVHIESSSDFKLDAKKENYDPYLLSTSLLIKELIEL</sequence>
<dbReference type="EMBL" id="JAVRHU010000001">
    <property type="protein sequence ID" value="MDT0620504.1"/>
    <property type="molecule type" value="Genomic_DNA"/>
</dbReference>